<dbReference type="RefSeq" id="WP_341673586.1">
    <property type="nucleotide sequence ID" value="NZ_JBBYHV010000002.1"/>
</dbReference>
<feature type="compositionally biased region" description="Basic and acidic residues" evidence="2">
    <location>
        <begin position="448"/>
        <end position="457"/>
    </location>
</feature>
<evidence type="ECO:0000256" key="2">
    <source>
        <dbReference type="SAM" id="MobiDB-lite"/>
    </source>
</evidence>
<dbReference type="PRINTS" id="PR00811">
    <property type="entry name" value="BCTERIALGSPD"/>
</dbReference>
<organism evidence="6 7">
    <name type="scientific">Aurantiacibacter gilvus</name>
    <dbReference type="NCBI Taxonomy" id="3139141"/>
    <lineage>
        <taxon>Bacteria</taxon>
        <taxon>Pseudomonadati</taxon>
        <taxon>Pseudomonadota</taxon>
        <taxon>Alphaproteobacteria</taxon>
        <taxon>Sphingomonadales</taxon>
        <taxon>Erythrobacteraceae</taxon>
        <taxon>Aurantiacibacter</taxon>
    </lineage>
</organism>
<evidence type="ECO:0000259" key="4">
    <source>
        <dbReference type="Pfam" id="PF00263"/>
    </source>
</evidence>
<feature type="domain" description="Pilus formation protein N-terminal" evidence="5">
    <location>
        <begin position="37"/>
        <end position="106"/>
    </location>
</feature>
<keyword evidence="7" id="KW-1185">Reference proteome</keyword>
<accession>A0ABU9IG29</accession>
<reference evidence="6 7" key="1">
    <citation type="submission" date="2024-04" db="EMBL/GenBank/DDBJ databases">
        <title>Aurantiacibacter sp. DGU6 16S ribosomal RNA gene Genome sequencing and assembly.</title>
        <authorList>
            <person name="Park S."/>
        </authorList>
    </citation>
    <scope>NUCLEOTIDE SEQUENCE [LARGE SCALE GENOMIC DNA]</scope>
    <source>
        <strain evidence="6 7">DGU6</strain>
    </source>
</reference>
<comment type="caution">
    <text evidence="6">The sequence shown here is derived from an EMBL/GenBank/DDBJ whole genome shotgun (WGS) entry which is preliminary data.</text>
</comment>
<evidence type="ECO:0000313" key="6">
    <source>
        <dbReference type="EMBL" id="MEL1251019.1"/>
    </source>
</evidence>
<dbReference type="PANTHER" id="PTHR30332">
    <property type="entry name" value="PROBABLE GENERAL SECRETION PATHWAY PROTEIN D"/>
    <property type="match status" value="1"/>
</dbReference>
<sequence>MVLAKSLAAATLSVAALLATAPSQPAIAQVSAGDVHAGTIELPLNKSRVINTDQPIARVMIGNSEIADVLPLTDQSVYVLGRSMGTTSLTLYGDGGRLLAVMDLAVGPDIEAYQQQVDRLISGSDIQASISGSSMVLTGVVSDAGAVDRAVQLAQTYAGDNVVNLISVGSSQQVMLEVRFAEVNRRVTEELGIRGIGVSEGGSFRGVFGGGASYSPGNGVTPGSAASSLIVDSFGIFSNVFSIGNVDIEGVLTALERRGFARTLAEPTLVALSGETASFLAGGEYPIPVTQSSSNNASAITVEFKPFGVSLAFTPTVLADNTINLRVEPEVSSIDPTASISLNDITIPGLQTRRASTVIEMRDGESFAIAGLLQDDIQSVVRQLPLLGSIPIIGSLFRSTEFQQGQTELLIVVTPRLVQPIRPGQVYLPTDRVEDPDPVDTFLLGESYDPRPARTAEDAGDDDLPGGDYEY</sequence>
<dbReference type="InterPro" id="IPR032789">
    <property type="entry name" value="T2SS-T3SS_pil_N"/>
</dbReference>
<evidence type="ECO:0000256" key="3">
    <source>
        <dbReference type="SAM" id="SignalP"/>
    </source>
</evidence>
<evidence type="ECO:0000256" key="1">
    <source>
        <dbReference type="RuleBase" id="RU004003"/>
    </source>
</evidence>
<gene>
    <name evidence="6" type="ORF">AAEO60_10075</name>
</gene>
<feature type="chain" id="PRO_5045255604" evidence="3">
    <location>
        <begin position="29"/>
        <end position="471"/>
    </location>
</feature>
<dbReference type="InterPro" id="IPR001775">
    <property type="entry name" value="GspD/PilQ"/>
</dbReference>
<name>A0ABU9IG29_9SPHN</name>
<feature type="region of interest" description="Disordered" evidence="2">
    <location>
        <begin position="430"/>
        <end position="471"/>
    </location>
</feature>
<feature type="domain" description="Type II/III secretion system secretin-like" evidence="4">
    <location>
        <begin position="254"/>
        <end position="418"/>
    </location>
</feature>
<evidence type="ECO:0000313" key="7">
    <source>
        <dbReference type="Proteomes" id="UP001497045"/>
    </source>
</evidence>
<proteinExistence type="inferred from homology"/>
<dbReference type="EMBL" id="JBBYHV010000002">
    <property type="protein sequence ID" value="MEL1251019.1"/>
    <property type="molecule type" value="Genomic_DNA"/>
</dbReference>
<feature type="compositionally biased region" description="Acidic residues" evidence="2">
    <location>
        <begin position="458"/>
        <end position="471"/>
    </location>
</feature>
<feature type="signal peptide" evidence="3">
    <location>
        <begin position="1"/>
        <end position="28"/>
    </location>
</feature>
<comment type="similarity">
    <text evidence="1">Belongs to the bacterial secretin family.</text>
</comment>
<dbReference type="InterPro" id="IPR004846">
    <property type="entry name" value="T2SS/T3SS_dom"/>
</dbReference>
<protein>
    <submittedName>
        <fullName evidence="6">Type II and III secretion system protein family protein</fullName>
    </submittedName>
</protein>
<dbReference type="PANTHER" id="PTHR30332:SF17">
    <property type="entry name" value="TYPE IV PILIATION SYSTEM PROTEIN DR_0774-RELATED"/>
    <property type="match status" value="1"/>
</dbReference>
<dbReference type="Pfam" id="PF00263">
    <property type="entry name" value="Secretin"/>
    <property type="match status" value="1"/>
</dbReference>
<dbReference type="Pfam" id="PF13629">
    <property type="entry name" value="T2SS-T3SS_pil_N"/>
    <property type="match status" value="1"/>
</dbReference>
<keyword evidence="3" id="KW-0732">Signal</keyword>
<dbReference type="Proteomes" id="UP001497045">
    <property type="component" value="Unassembled WGS sequence"/>
</dbReference>
<dbReference type="InterPro" id="IPR050810">
    <property type="entry name" value="Bact_Secretion_Sys_Channel"/>
</dbReference>
<evidence type="ECO:0000259" key="5">
    <source>
        <dbReference type="Pfam" id="PF13629"/>
    </source>
</evidence>